<organism evidence="2 3">
    <name type="scientific">Agrocybe chaxingu</name>
    <dbReference type="NCBI Taxonomy" id="84603"/>
    <lineage>
        <taxon>Eukaryota</taxon>
        <taxon>Fungi</taxon>
        <taxon>Dikarya</taxon>
        <taxon>Basidiomycota</taxon>
        <taxon>Agaricomycotina</taxon>
        <taxon>Agaricomycetes</taxon>
        <taxon>Agaricomycetidae</taxon>
        <taxon>Agaricales</taxon>
        <taxon>Agaricineae</taxon>
        <taxon>Strophariaceae</taxon>
        <taxon>Agrocybe</taxon>
    </lineage>
</organism>
<dbReference type="EMBL" id="JANKHO010000824">
    <property type="protein sequence ID" value="KAJ3505945.1"/>
    <property type="molecule type" value="Genomic_DNA"/>
</dbReference>
<sequence length="213" mass="23708">MSADFDGHALLEIDPIPPTDFGAFVTEVLARHQRSGDGGQKIDQKVLRQCIDLAPSFLLTDTAMTPASGADTWFTGLGRLVDLIVVLHRRGELELETVNSASRACSECWTIAGTWRQLEECRVSVRDIGSRLKKILDPNERTYQGATPLPCLLPLFNVLSLQVNAFMLHDALYYALSFLLIFLHHIASVPPYVIWIPHVESNHPFLLEDTGVT</sequence>
<protein>
    <submittedName>
        <fullName evidence="2">Uncharacterized protein</fullName>
    </submittedName>
</protein>
<comment type="caution">
    <text evidence="2">The sequence shown here is derived from an EMBL/GenBank/DDBJ whole genome shotgun (WGS) entry which is preliminary data.</text>
</comment>
<reference evidence="2" key="1">
    <citation type="submission" date="2022-07" db="EMBL/GenBank/DDBJ databases">
        <title>Genome Sequence of Agrocybe chaxingu.</title>
        <authorList>
            <person name="Buettner E."/>
        </authorList>
    </citation>
    <scope>NUCLEOTIDE SEQUENCE</scope>
    <source>
        <strain evidence="2">MP-N11</strain>
    </source>
</reference>
<keyword evidence="1" id="KW-0472">Membrane</keyword>
<name>A0A9W8MTD9_9AGAR</name>
<proteinExistence type="predicted"/>
<accession>A0A9W8MTD9</accession>
<keyword evidence="3" id="KW-1185">Reference proteome</keyword>
<dbReference type="Proteomes" id="UP001148786">
    <property type="component" value="Unassembled WGS sequence"/>
</dbReference>
<evidence type="ECO:0000313" key="3">
    <source>
        <dbReference type="Proteomes" id="UP001148786"/>
    </source>
</evidence>
<evidence type="ECO:0000313" key="2">
    <source>
        <dbReference type="EMBL" id="KAJ3505945.1"/>
    </source>
</evidence>
<evidence type="ECO:0000256" key="1">
    <source>
        <dbReference type="SAM" id="Phobius"/>
    </source>
</evidence>
<keyword evidence="1" id="KW-1133">Transmembrane helix</keyword>
<gene>
    <name evidence="2" type="ORF">NLJ89_g7148</name>
</gene>
<dbReference type="OrthoDB" id="3358904at2759"/>
<dbReference type="AlphaFoldDB" id="A0A9W8MTD9"/>
<feature type="transmembrane region" description="Helical" evidence="1">
    <location>
        <begin position="171"/>
        <end position="195"/>
    </location>
</feature>
<keyword evidence="1" id="KW-0812">Transmembrane</keyword>